<dbReference type="SMART" id="SM00320">
    <property type="entry name" value="WD40"/>
    <property type="match status" value="3"/>
</dbReference>
<dbReference type="PRINTS" id="PR00153">
    <property type="entry name" value="CSAPPISMRASE"/>
</dbReference>
<evidence type="ECO:0000256" key="6">
    <source>
        <dbReference type="ARBA" id="ARBA00023235"/>
    </source>
</evidence>
<keyword evidence="3" id="KW-0853">WD repeat</keyword>
<evidence type="ECO:0000259" key="8">
    <source>
        <dbReference type="PROSITE" id="PS50072"/>
    </source>
</evidence>
<keyword evidence="4" id="KW-0677">Repeat</keyword>
<dbReference type="GO" id="GO:0006457">
    <property type="term" value="P:protein folding"/>
    <property type="evidence" value="ECO:0007669"/>
    <property type="project" value="InterPro"/>
</dbReference>
<dbReference type="InterPro" id="IPR044666">
    <property type="entry name" value="Cyclophilin_A-like"/>
</dbReference>
<evidence type="ECO:0000313" key="10">
    <source>
        <dbReference type="Proteomes" id="UP000816034"/>
    </source>
</evidence>
<proteinExistence type="predicted"/>
<dbReference type="PROSITE" id="PS00170">
    <property type="entry name" value="CSA_PPIASE_1"/>
    <property type="match status" value="1"/>
</dbReference>
<dbReference type="InterPro" id="IPR020892">
    <property type="entry name" value="Cyclophilin-type_PPIase_CS"/>
</dbReference>
<dbReference type="PANTHER" id="PTHR45625">
    <property type="entry name" value="PEPTIDYL-PROLYL CIS-TRANS ISOMERASE-RELATED"/>
    <property type="match status" value="1"/>
</dbReference>
<dbReference type="Gene3D" id="2.40.100.10">
    <property type="entry name" value="Cyclophilin-like"/>
    <property type="match status" value="1"/>
</dbReference>
<dbReference type="GeneID" id="68102817"/>
<dbReference type="InterPro" id="IPR002130">
    <property type="entry name" value="Cyclophilin-type_PPIase_dom"/>
</dbReference>
<dbReference type="FunFam" id="2.40.100.10:FF:000003">
    <property type="entry name" value="Peptidylprolyl isomerase domain and WD repeat-containing 1"/>
    <property type="match status" value="1"/>
</dbReference>
<evidence type="ECO:0000256" key="7">
    <source>
        <dbReference type="SAM" id="MobiDB-lite"/>
    </source>
</evidence>
<reference evidence="9 10" key="1">
    <citation type="journal article" date="2018" name="BMC Genomics">
        <title>The genome of Naegleria lovaniensis, the basis for a comparative approach to unravel pathogenicity factors of the human pathogenic amoeba N. fowleri.</title>
        <authorList>
            <person name="Liechti N."/>
            <person name="Schurch N."/>
            <person name="Bruggmann R."/>
            <person name="Wittwer M."/>
        </authorList>
    </citation>
    <scope>NUCLEOTIDE SEQUENCE [LARGE SCALE GENOMIC DNA]</scope>
    <source>
        <strain evidence="9 10">ATCC 30569</strain>
    </source>
</reference>
<dbReference type="SUPFAM" id="SSF50978">
    <property type="entry name" value="WD40 repeat-like"/>
    <property type="match status" value="1"/>
</dbReference>
<dbReference type="SUPFAM" id="SSF50891">
    <property type="entry name" value="Cyclophilin-like"/>
    <property type="match status" value="1"/>
</dbReference>
<feature type="compositionally biased region" description="Acidic residues" evidence="7">
    <location>
        <begin position="92"/>
        <end position="101"/>
    </location>
</feature>
<gene>
    <name evidence="9" type="ORF">C9374_010363</name>
</gene>
<evidence type="ECO:0000256" key="1">
    <source>
        <dbReference type="ARBA" id="ARBA00000971"/>
    </source>
</evidence>
<dbReference type="AlphaFoldDB" id="A0AA88KG34"/>
<dbReference type="InterPro" id="IPR015943">
    <property type="entry name" value="WD40/YVTN_repeat-like_dom_sf"/>
</dbReference>
<sequence length="929" mass="104603">MKRKSKKEEDSSSESEQDSSSSSSYYSSSDDEQEVKKRKSEQNAPQQMPIPTVGGHEDEDEEDDYGPTIPNNFQNNNNTGQPQPIIQNNTNQDDDEEDEDYGPMIPTSLPNNEPLPSDQNLDSIASVYPMSETKLEPTQNLKFEHTASTALGKSQKLSKEEKVDQLHLQQLPEGLMYEWSYMHRDHVCFVLVAPPAKATAIGSSQSSCFFIITMSRDGHVKFWRKTMDNIEFVKHFVAHKTSVMGPLTYGTMSSDGLLCASMSRYDLKIYDVTNFDMINVFSFAKDVTSTGAASSSLNDATSSKRQLHMCCFVSKKQGSAKDTLLGVYFEDGAIEFYDPIDPDSSMKPPVYKYNVSGSVMIHRSSVTCCKYNSVFGVMISCDEKGMVEYWNPHTGKFPTLEESSSYMNLAKGHSSNLFTFKYKSETSLFELAKAKTYAISIDISEDGKKFAVLCRDGHIRVFNFLSGKLIKDYDETLQFQENLQKAATNPNFIRHLEEAATSSPESSQFPSDEITKSKDLLTKVRQETNDIEMYALENFDFGRRVAIEHEIEQLIDSKHSSNKQTANASLRDYHATPNILFDESSSFIIYPTIFGIKIRNLRTDHVERLLGKVESTERFLHIGLFQAIIKMSRAELSKINNAKKSEGSAVSQIFTMSDSGDDTSGPKLEYFDPTLFCSAYKKNRFYLFTKREPSEDEELTSSVHKRYAYITSSVTFGRDIFNEKPSKEEMEIANAIGEASSSVASKQKVGKMAKIATIHTSFGDIQVRLFPDVCPKAVENFTQLSLNGYYDGCIFHRVIKNFMIQTGDNDNRDGTGGTSIFGKEFEDEFSPSLRHDRPGKLSMANCGPNTNSSQFFITTVPTPWLDDKHTLFGEVIKGMEVAHSIENVPTDENDRPIVKNVNAPNMQNKRQKKNLLDIVISNIDIDEFL</sequence>
<dbReference type="InterPro" id="IPR029000">
    <property type="entry name" value="Cyclophilin-like_dom_sf"/>
</dbReference>
<accession>A0AA88KG34</accession>
<feature type="compositionally biased region" description="Low complexity" evidence="7">
    <location>
        <begin position="18"/>
        <end position="28"/>
    </location>
</feature>
<organism evidence="9 10">
    <name type="scientific">Naegleria lovaniensis</name>
    <name type="common">Amoeba</name>
    <dbReference type="NCBI Taxonomy" id="51637"/>
    <lineage>
        <taxon>Eukaryota</taxon>
        <taxon>Discoba</taxon>
        <taxon>Heterolobosea</taxon>
        <taxon>Tetramitia</taxon>
        <taxon>Eutetramitia</taxon>
        <taxon>Vahlkampfiidae</taxon>
        <taxon>Naegleria</taxon>
    </lineage>
</organism>
<dbReference type="EMBL" id="PYSW02000041">
    <property type="protein sequence ID" value="KAG2374989.1"/>
    <property type="molecule type" value="Genomic_DNA"/>
</dbReference>
<evidence type="ECO:0000256" key="5">
    <source>
        <dbReference type="ARBA" id="ARBA00023110"/>
    </source>
</evidence>
<feature type="compositionally biased region" description="Low complexity" evidence="7">
    <location>
        <begin position="66"/>
        <end position="91"/>
    </location>
</feature>
<dbReference type="PROSITE" id="PS50072">
    <property type="entry name" value="CSA_PPIASE_2"/>
    <property type="match status" value="1"/>
</dbReference>
<feature type="region of interest" description="Disordered" evidence="7">
    <location>
        <begin position="1"/>
        <end position="118"/>
    </location>
</feature>
<name>A0AA88KG34_NAELO</name>
<comment type="caution">
    <text evidence="9">The sequence shown here is derived from an EMBL/GenBank/DDBJ whole genome shotgun (WGS) entry which is preliminary data.</text>
</comment>
<dbReference type="PANTHER" id="PTHR45625:SF4">
    <property type="entry name" value="PEPTIDYLPROLYL ISOMERASE DOMAIN AND WD REPEAT-CONTAINING PROTEIN 1"/>
    <property type="match status" value="1"/>
</dbReference>
<dbReference type="EC" id="5.2.1.8" evidence="2"/>
<dbReference type="RefSeq" id="XP_044544163.1">
    <property type="nucleotide sequence ID" value="XM_044685899.1"/>
</dbReference>
<keyword evidence="6" id="KW-0413">Isomerase</keyword>
<evidence type="ECO:0000256" key="4">
    <source>
        <dbReference type="ARBA" id="ARBA00022737"/>
    </source>
</evidence>
<dbReference type="Gene3D" id="2.130.10.10">
    <property type="entry name" value="YVTN repeat-like/Quinoprotein amine dehydrogenase"/>
    <property type="match status" value="1"/>
</dbReference>
<dbReference type="GO" id="GO:0003755">
    <property type="term" value="F:peptidyl-prolyl cis-trans isomerase activity"/>
    <property type="evidence" value="ECO:0007669"/>
    <property type="project" value="UniProtKB-KW"/>
</dbReference>
<keyword evidence="5" id="KW-0697">Rotamase</keyword>
<comment type="catalytic activity">
    <reaction evidence="1">
        <text>[protein]-peptidylproline (omega=180) = [protein]-peptidylproline (omega=0)</text>
        <dbReference type="Rhea" id="RHEA:16237"/>
        <dbReference type="Rhea" id="RHEA-COMP:10747"/>
        <dbReference type="Rhea" id="RHEA-COMP:10748"/>
        <dbReference type="ChEBI" id="CHEBI:83833"/>
        <dbReference type="ChEBI" id="CHEBI:83834"/>
        <dbReference type="EC" id="5.2.1.8"/>
    </reaction>
</comment>
<dbReference type="Pfam" id="PF00160">
    <property type="entry name" value="Pro_isomerase"/>
    <property type="match status" value="1"/>
</dbReference>
<dbReference type="GO" id="GO:0005634">
    <property type="term" value="C:nucleus"/>
    <property type="evidence" value="ECO:0007669"/>
    <property type="project" value="UniProtKB-ARBA"/>
</dbReference>
<evidence type="ECO:0000313" key="9">
    <source>
        <dbReference type="EMBL" id="KAG2374989.1"/>
    </source>
</evidence>
<evidence type="ECO:0000256" key="2">
    <source>
        <dbReference type="ARBA" id="ARBA00013194"/>
    </source>
</evidence>
<protein>
    <recommendedName>
        <fullName evidence="2">peptidylprolyl isomerase</fullName>
        <ecNumber evidence="2">5.2.1.8</ecNumber>
    </recommendedName>
</protein>
<dbReference type="Proteomes" id="UP000816034">
    <property type="component" value="Unassembled WGS sequence"/>
</dbReference>
<feature type="compositionally biased region" description="Basic and acidic residues" evidence="7">
    <location>
        <begin position="1"/>
        <end position="10"/>
    </location>
</feature>
<feature type="domain" description="PPIase cyclophilin-type" evidence="8">
    <location>
        <begin position="752"/>
        <end position="896"/>
    </location>
</feature>
<evidence type="ECO:0000256" key="3">
    <source>
        <dbReference type="ARBA" id="ARBA00022574"/>
    </source>
</evidence>
<dbReference type="InterPro" id="IPR036322">
    <property type="entry name" value="WD40_repeat_dom_sf"/>
</dbReference>
<dbReference type="InterPro" id="IPR001680">
    <property type="entry name" value="WD40_rpt"/>
</dbReference>
<keyword evidence="10" id="KW-1185">Reference proteome</keyword>